<keyword evidence="1" id="KW-0472">Membrane</keyword>
<feature type="transmembrane region" description="Helical" evidence="1">
    <location>
        <begin position="50"/>
        <end position="67"/>
    </location>
</feature>
<sequence length="133" mass="14921">MFMPRSLSLAAAVALSVKRFMIRLALVLSIAGVTAWGSIADAWWEITRSIGLIALISVWADLFIRVRPWDHERYMDPEDYGFTLILSLLGLAAYLEASPDAYNTMEVLRTFTFVSLVNLGIIALTERQSSDHQ</sequence>
<evidence type="ECO:0000313" key="2">
    <source>
        <dbReference type="EMBL" id="BES81028.1"/>
    </source>
</evidence>
<accession>A0ABN6ZTM8</accession>
<organism evidence="2 3">
    <name type="scientific">Pyrodictium abyssi</name>
    <dbReference type="NCBI Taxonomy" id="54256"/>
    <lineage>
        <taxon>Archaea</taxon>
        <taxon>Thermoproteota</taxon>
        <taxon>Thermoprotei</taxon>
        <taxon>Desulfurococcales</taxon>
        <taxon>Pyrodictiaceae</taxon>
        <taxon>Pyrodictium</taxon>
    </lineage>
</organism>
<feature type="transmembrane region" description="Helical" evidence="1">
    <location>
        <begin position="79"/>
        <end position="95"/>
    </location>
</feature>
<keyword evidence="3" id="KW-1185">Reference proteome</keyword>
<feature type="transmembrane region" description="Helical" evidence="1">
    <location>
        <begin position="107"/>
        <end position="125"/>
    </location>
</feature>
<protein>
    <submittedName>
        <fullName evidence="2">Uncharacterized protein</fullName>
    </submittedName>
</protein>
<gene>
    <name evidence="2" type="ORF">PABY_05950</name>
</gene>
<proteinExistence type="predicted"/>
<reference evidence="2 3" key="1">
    <citation type="submission" date="2023-09" db="EMBL/GenBank/DDBJ databases">
        <title>Pyrofollis japonicus gen. nov. sp. nov., a novel member of the family Pyrodictiaceae isolated from the Iheya North hydrothermal field.</title>
        <authorList>
            <person name="Miyazaki U."/>
            <person name="Sanari M."/>
            <person name="Tame A."/>
            <person name="Kitajima M."/>
            <person name="Okamoto A."/>
            <person name="Sawayama S."/>
            <person name="Miyazaki J."/>
            <person name="Takai K."/>
            <person name="Nakagawa S."/>
        </authorList>
    </citation>
    <scope>NUCLEOTIDE SEQUENCE [LARGE SCALE GENOMIC DNA]</scope>
    <source>
        <strain evidence="2 3">AV2</strain>
    </source>
</reference>
<evidence type="ECO:0000313" key="3">
    <source>
        <dbReference type="Proteomes" id="UP001341135"/>
    </source>
</evidence>
<keyword evidence="1" id="KW-0812">Transmembrane</keyword>
<evidence type="ECO:0000256" key="1">
    <source>
        <dbReference type="SAM" id="Phobius"/>
    </source>
</evidence>
<dbReference type="EMBL" id="AP028907">
    <property type="protein sequence ID" value="BES81028.1"/>
    <property type="molecule type" value="Genomic_DNA"/>
</dbReference>
<dbReference type="Proteomes" id="UP001341135">
    <property type="component" value="Chromosome"/>
</dbReference>
<keyword evidence="1" id="KW-1133">Transmembrane helix</keyword>
<name>A0ABN6ZTM8_9CREN</name>